<keyword evidence="1" id="KW-0802">TPR repeat</keyword>
<evidence type="ECO:0000256" key="2">
    <source>
        <dbReference type="SAM" id="SignalP"/>
    </source>
</evidence>
<evidence type="ECO:0000313" key="3">
    <source>
        <dbReference type="EMBL" id="CEN55681.1"/>
    </source>
</evidence>
<dbReference type="Gene3D" id="2.40.10.120">
    <property type="match status" value="1"/>
</dbReference>
<protein>
    <submittedName>
        <fullName evidence="3">Trypsin-like protein serine protease</fullName>
    </submittedName>
</protein>
<feature type="chain" id="PRO_5002130539" evidence="2">
    <location>
        <begin position="19"/>
        <end position="346"/>
    </location>
</feature>
<organism evidence="3 4">
    <name type="scientific">Candidatus Methylopumilus turicensis</name>
    <dbReference type="NCBI Taxonomy" id="1581680"/>
    <lineage>
        <taxon>Bacteria</taxon>
        <taxon>Pseudomonadati</taxon>
        <taxon>Pseudomonadota</taxon>
        <taxon>Betaproteobacteria</taxon>
        <taxon>Nitrosomonadales</taxon>
        <taxon>Methylophilaceae</taxon>
        <taxon>Candidatus Methylopumilus</taxon>
    </lineage>
</organism>
<accession>A0A0B7IYX8</accession>
<dbReference type="InterPro" id="IPR019734">
    <property type="entry name" value="TPR_rpt"/>
</dbReference>
<keyword evidence="3" id="KW-0645">Protease</keyword>
<keyword evidence="2" id="KW-0732">Signal</keyword>
<gene>
    <name evidence="3" type="ORF">BN1209_0638</name>
</gene>
<dbReference type="InterPro" id="IPR009003">
    <property type="entry name" value="Peptidase_S1_PA"/>
</dbReference>
<sequence>MKKMLLLSLLLNADLVNAQPNIGQLLTLHESIVQISVELENGNVGTGTGVVISPEYVVTNCHVLADGKGANVAKYGDGYKPVGLKADWKHDLCALKFEGLPFKPVPMRDTGSLEIEEEVFSVGYPNGNNVPQPSYGSIKAKYPYDNSLIIRSDAAFSLGSSGGALFDQQFNLIGITSFKSPGPQGFFYSLPVEWIKKLITSEEQLTLKAEGSPFWALPYEKQPFFMQVVIPYQNGDWKTLHQTAEAWTKSEPNTSDAWYFLGVADLKLNNVPSAKVAFDQALTLNSRHLDVLMRQSEMALTEANFDRLIQLVTSIKAFDSDAAEELSLKISALKQNKTSISGASSK</sequence>
<dbReference type="STRING" id="1581680.BN1209_0638"/>
<dbReference type="Proteomes" id="UP000056322">
    <property type="component" value="Chromosome 1"/>
</dbReference>
<dbReference type="EMBL" id="LN794158">
    <property type="protein sequence ID" value="CEN55681.1"/>
    <property type="molecule type" value="Genomic_DNA"/>
</dbReference>
<dbReference type="GO" id="GO:0008233">
    <property type="term" value="F:peptidase activity"/>
    <property type="evidence" value="ECO:0007669"/>
    <property type="project" value="UniProtKB-KW"/>
</dbReference>
<dbReference type="Pfam" id="PF13365">
    <property type="entry name" value="Trypsin_2"/>
    <property type="match status" value="1"/>
</dbReference>
<evidence type="ECO:0000313" key="4">
    <source>
        <dbReference type="Proteomes" id="UP000056322"/>
    </source>
</evidence>
<dbReference type="SUPFAM" id="SSF48452">
    <property type="entry name" value="TPR-like"/>
    <property type="match status" value="1"/>
</dbReference>
<dbReference type="PANTHER" id="PTHR43019:SF23">
    <property type="entry name" value="PROTEASE DO-LIKE 5, CHLOROPLASTIC"/>
    <property type="match status" value="1"/>
</dbReference>
<dbReference type="GO" id="GO:0006508">
    <property type="term" value="P:proteolysis"/>
    <property type="evidence" value="ECO:0007669"/>
    <property type="project" value="UniProtKB-KW"/>
</dbReference>
<dbReference type="AlphaFoldDB" id="A0A0B7IYX8"/>
<dbReference type="PANTHER" id="PTHR43019">
    <property type="entry name" value="SERINE ENDOPROTEASE DEGS"/>
    <property type="match status" value="1"/>
</dbReference>
<feature type="repeat" description="TPR" evidence="1">
    <location>
        <begin position="255"/>
        <end position="288"/>
    </location>
</feature>
<reference evidence="4" key="1">
    <citation type="submission" date="2014-12" db="EMBL/GenBank/DDBJ databases">
        <authorList>
            <person name="Salcher M.M."/>
        </authorList>
    </citation>
    <scope>NUCLEOTIDE SEQUENCE [LARGE SCALE GENOMIC DNA]</scope>
    <source>
        <strain evidence="4">MMS-10A-171</strain>
    </source>
</reference>
<proteinExistence type="predicted"/>
<dbReference type="RefSeq" id="WP_045750917.1">
    <property type="nucleotide sequence ID" value="NZ_LN794158.1"/>
</dbReference>
<dbReference type="Gene3D" id="1.25.40.10">
    <property type="entry name" value="Tetratricopeptide repeat domain"/>
    <property type="match status" value="1"/>
</dbReference>
<feature type="signal peptide" evidence="2">
    <location>
        <begin position="1"/>
        <end position="18"/>
    </location>
</feature>
<keyword evidence="4" id="KW-1185">Reference proteome</keyword>
<dbReference type="InterPro" id="IPR011990">
    <property type="entry name" value="TPR-like_helical_dom_sf"/>
</dbReference>
<dbReference type="HOGENOM" id="CLU_069796_0_0_4"/>
<evidence type="ECO:0000256" key="1">
    <source>
        <dbReference type="PROSITE-ProRule" id="PRU00339"/>
    </source>
</evidence>
<name>A0A0B7IYX8_9PROT</name>
<keyword evidence="3" id="KW-0378">Hydrolase</keyword>
<dbReference type="KEGG" id="mbac:BN1209_0638"/>
<dbReference type="OrthoDB" id="8559597at2"/>
<dbReference type="PROSITE" id="PS50005">
    <property type="entry name" value="TPR"/>
    <property type="match status" value="1"/>
</dbReference>
<dbReference type="SUPFAM" id="SSF50494">
    <property type="entry name" value="Trypsin-like serine proteases"/>
    <property type="match status" value="1"/>
</dbReference>